<feature type="transmembrane region" description="Helical" evidence="10">
    <location>
        <begin position="319"/>
        <end position="337"/>
    </location>
</feature>
<reference evidence="11" key="1">
    <citation type="submission" date="2021-03" db="EMBL/GenBank/DDBJ databases">
        <title>Draft genome sequence of rust myrtle Austropuccinia psidii MF-1, a brazilian biotype.</title>
        <authorList>
            <person name="Quecine M.C."/>
            <person name="Pachon D.M.R."/>
            <person name="Bonatelli M.L."/>
            <person name="Correr F.H."/>
            <person name="Franceschini L.M."/>
            <person name="Leite T.F."/>
            <person name="Margarido G.R.A."/>
            <person name="Almeida C.A."/>
            <person name="Ferrarezi J.A."/>
            <person name="Labate C.A."/>
        </authorList>
    </citation>
    <scope>NUCLEOTIDE SEQUENCE</scope>
    <source>
        <strain evidence="11">MF-1</strain>
    </source>
</reference>
<evidence type="ECO:0000313" key="12">
    <source>
        <dbReference type="Proteomes" id="UP000765509"/>
    </source>
</evidence>
<gene>
    <name evidence="11" type="ORF">O181_073018</name>
</gene>
<evidence type="ECO:0000256" key="1">
    <source>
        <dbReference type="ARBA" id="ARBA00004477"/>
    </source>
</evidence>
<evidence type="ECO:0000256" key="3">
    <source>
        <dbReference type="ARBA" id="ARBA00022676"/>
    </source>
</evidence>
<evidence type="ECO:0000256" key="10">
    <source>
        <dbReference type="RuleBase" id="RU363075"/>
    </source>
</evidence>
<evidence type="ECO:0000256" key="2">
    <source>
        <dbReference type="ARBA" id="ARBA00006065"/>
    </source>
</evidence>
<dbReference type="GO" id="GO:0000026">
    <property type="term" value="F:alpha-1,2-mannosyltransferase activity"/>
    <property type="evidence" value="ECO:0007669"/>
    <property type="project" value="TreeGrafter"/>
</dbReference>
<feature type="transmembrane region" description="Helical" evidence="10">
    <location>
        <begin position="372"/>
        <end position="394"/>
    </location>
</feature>
<dbReference type="EC" id="2.4.1.-" evidence="10"/>
<comment type="similarity">
    <text evidence="2">Belongs to the glycosyltransferase 22 family. PIGB subfamily.</text>
</comment>
<comment type="caution">
    <text evidence="11">The sequence shown here is derived from an EMBL/GenBank/DDBJ whole genome shotgun (WGS) entry which is preliminary data.</text>
</comment>
<dbReference type="PANTHER" id="PTHR22760">
    <property type="entry name" value="GLYCOSYLTRANSFERASE"/>
    <property type="match status" value="1"/>
</dbReference>
<dbReference type="EMBL" id="AVOT02038428">
    <property type="protein sequence ID" value="MBW0533303.1"/>
    <property type="molecule type" value="Genomic_DNA"/>
</dbReference>
<dbReference type="GO" id="GO:0005789">
    <property type="term" value="C:endoplasmic reticulum membrane"/>
    <property type="evidence" value="ECO:0007669"/>
    <property type="project" value="UniProtKB-SubCell"/>
</dbReference>
<evidence type="ECO:0000313" key="11">
    <source>
        <dbReference type="EMBL" id="MBW0533303.1"/>
    </source>
</evidence>
<keyword evidence="6 10" id="KW-0256">Endoplasmic reticulum</keyword>
<keyword evidence="7 10" id="KW-1133">Transmembrane helix</keyword>
<evidence type="ECO:0000256" key="4">
    <source>
        <dbReference type="ARBA" id="ARBA00022679"/>
    </source>
</evidence>
<evidence type="ECO:0000256" key="9">
    <source>
        <dbReference type="ARBA" id="ARBA00024708"/>
    </source>
</evidence>
<evidence type="ECO:0000256" key="5">
    <source>
        <dbReference type="ARBA" id="ARBA00022692"/>
    </source>
</evidence>
<keyword evidence="8 10" id="KW-0472">Membrane</keyword>
<feature type="transmembrane region" description="Helical" evidence="10">
    <location>
        <begin position="483"/>
        <end position="504"/>
    </location>
</feature>
<sequence length="680" mass="77613">MAFVPVLCESPALWGPSAEISISKASLLLKKLKKLKIHSNWTVIGVFSPHNDGRPWHPRLRLGLNHSSRPFPLESSASAVVMPSSIRIAHGIGSLLRSRSRIDVASESTPPCSRSFILIEASIGDFHPVLLVQSHSAWSGYEFYQSLEISHLLVFDYGFKTWEWDLAKIRSPIHPYFFSLGYWLLKVSNLDQTNLLVIVPKIFQAIIASLIDLGTFHLASNLLNQNYSIAALACSLTCFFNAYTSIRTSSNSLETALLTWSLALWPWDPNHLNLSCSKFIISISLIFGAFLIRPSSILFSSSLIFYLLLKSNLNIKLDILAWLIVIGFTSCFLGFLIDSSFYGEPTFTPLNFFKQNLLNKISNYYGSNPWHYYFSQAFPFINLSFFPTVLIGLFPLSIPQSPLESVHQITKLQSARFVIFSTIIGFSFLPHKEFRFIQPLVPLFNIFAARAMVNNHTRQNLSQTQLTHQHNLEGSLKFRLPSFIFRSIISLGLAFYLMTFHYPAQISVMSYLRSLPNHQLKSIGFLMPCHSTPWQSHLHKPHLAPNGSLEPMWMLTCDPPLNFSNNSLQSNQSAFSNQFKTAPFENYIDEADQFYLDPQEFLLKYFPKHVNPTFPPTNKSNKSYQWPSHLVIFEALWKLNGVRNILEKLGYQVVWRASNSRWHDDPIRRGGSVMVLKWKN</sequence>
<keyword evidence="3 10" id="KW-0328">Glycosyltransferase</keyword>
<keyword evidence="5 10" id="KW-0812">Transmembrane</keyword>
<keyword evidence="12" id="KW-1185">Reference proteome</keyword>
<proteinExistence type="inferred from homology"/>
<dbReference type="GO" id="GO:0006506">
    <property type="term" value="P:GPI anchor biosynthetic process"/>
    <property type="evidence" value="ECO:0007669"/>
    <property type="project" value="TreeGrafter"/>
</dbReference>
<feature type="transmembrane region" description="Helical" evidence="10">
    <location>
        <begin position="414"/>
        <end position="430"/>
    </location>
</feature>
<comment type="function">
    <text evidence="9">Mannosyltransferase involved in glycosylphosphatidylinositol-anchor biosynthesis. Transfers the third mannose to Man2-GlcN-acyl-PI during GPI precursor assembly.</text>
</comment>
<name>A0A9Q3I9N8_9BASI</name>
<comment type="subcellular location">
    <subcellularLocation>
        <location evidence="1 10">Endoplasmic reticulum membrane</location>
        <topology evidence="1 10">Multi-pass membrane protein</topology>
    </subcellularLocation>
</comment>
<dbReference type="Pfam" id="PF03901">
    <property type="entry name" value="Glyco_transf_22"/>
    <property type="match status" value="1"/>
</dbReference>
<accession>A0A9Q3I9N8</accession>
<dbReference type="PANTHER" id="PTHR22760:SF4">
    <property type="entry name" value="GPI MANNOSYLTRANSFERASE 3"/>
    <property type="match status" value="1"/>
</dbReference>
<evidence type="ECO:0000256" key="6">
    <source>
        <dbReference type="ARBA" id="ARBA00022824"/>
    </source>
</evidence>
<protein>
    <recommendedName>
        <fullName evidence="10">Mannosyltransferase</fullName>
        <ecNumber evidence="10">2.4.1.-</ecNumber>
    </recommendedName>
</protein>
<evidence type="ECO:0000256" key="8">
    <source>
        <dbReference type="ARBA" id="ARBA00023136"/>
    </source>
</evidence>
<dbReference type="Proteomes" id="UP000765509">
    <property type="component" value="Unassembled WGS sequence"/>
</dbReference>
<feature type="transmembrane region" description="Helical" evidence="10">
    <location>
        <begin position="279"/>
        <end position="307"/>
    </location>
</feature>
<evidence type="ECO:0000256" key="7">
    <source>
        <dbReference type="ARBA" id="ARBA00022989"/>
    </source>
</evidence>
<organism evidence="11 12">
    <name type="scientific">Austropuccinia psidii MF-1</name>
    <dbReference type="NCBI Taxonomy" id="1389203"/>
    <lineage>
        <taxon>Eukaryota</taxon>
        <taxon>Fungi</taxon>
        <taxon>Dikarya</taxon>
        <taxon>Basidiomycota</taxon>
        <taxon>Pucciniomycotina</taxon>
        <taxon>Pucciniomycetes</taxon>
        <taxon>Pucciniales</taxon>
        <taxon>Sphaerophragmiaceae</taxon>
        <taxon>Austropuccinia</taxon>
    </lineage>
</organism>
<dbReference type="OrthoDB" id="416834at2759"/>
<dbReference type="InterPro" id="IPR005599">
    <property type="entry name" value="GPI_mannosylTrfase"/>
</dbReference>
<dbReference type="AlphaFoldDB" id="A0A9Q3I9N8"/>
<keyword evidence="4" id="KW-0808">Transferase</keyword>